<gene>
    <name evidence="1" type="ORF">FORC53_0873</name>
</gene>
<reference evidence="1 2" key="1">
    <citation type="submission" date="2017-01" db="EMBL/GenBank/DDBJ databases">
        <title>Complete Genome Sequence of Vibrio vulnificus FORC_053.</title>
        <authorList>
            <consortium name="Food-borne Pathogen Omics Research Center"/>
            <person name="Chung H.Y."/>
            <person name="Na E.J."/>
            <person name="Song J.S."/>
            <person name="Kim H."/>
            <person name="Lee J.-H."/>
            <person name="Ryu S."/>
            <person name="Choi S.H."/>
        </authorList>
    </citation>
    <scope>NUCLEOTIDE SEQUENCE [LARGE SCALE GENOMIC DNA]</scope>
    <source>
        <strain evidence="1 2">FORC_053</strain>
    </source>
</reference>
<name>A0AAN1PMT0_VIBVL</name>
<dbReference type="Proteomes" id="UP000263418">
    <property type="component" value="Chromosome 1"/>
</dbReference>
<evidence type="ECO:0000313" key="2">
    <source>
        <dbReference type="Proteomes" id="UP000263418"/>
    </source>
</evidence>
<sequence length="55" mass="6316">MIARCRYPQIALAHEFQLPYSKAHFGELFLLLNQTPLLLAQVCHNALFLLIFSLS</sequence>
<organism evidence="1 2">
    <name type="scientific">Vibrio vulnificus</name>
    <dbReference type="NCBI Taxonomy" id="672"/>
    <lineage>
        <taxon>Bacteria</taxon>
        <taxon>Pseudomonadati</taxon>
        <taxon>Pseudomonadota</taxon>
        <taxon>Gammaproteobacteria</taxon>
        <taxon>Vibrionales</taxon>
        <taxon>Vibrionaceae</taxon>
        <taxon>Vibrio</taxon>
    </lineage>
</organism>
<dbReference type="EMBL" id="CP019290">
    <property type="protein sequence ID" value="AXX59212.1"/>
    <property type="molecule type" value="Genomic_DNA"/>
</dbReference>
<proteinExistence type="predicted"/>
<protein>
    <submittedName>
        <fullName evidence="1">Uncharacterized protein</fullName>
    </submittedName>
</protein>
<accession>A0AAN1PMT0</accession>
<dbReference type="AlphaFoldDB" id="A0AAN1PMT0"/>
<evidence type="ECO:0000313" key="1">
    <source>
        <dbReference type="EMBL" id="AXX59212.1"/>
    </source>
</evidence>